<evidence type="ECO:0000256" key="1">
    <source>
        <dbReference type="ARBA" id="ARBA00012513"/>
    </source>
</evidence>
<dbReference type="PANTHER" id="PTHR24351">
    <property type="entry name" value="RIBOSOMAL PROTEIN S6 KINASE"/>
    <property type="match status" value="1"/>
</dbReference>
<evidence type="ECO:0000256" key="3">
    <source>
        <dbReference type="ARBA" id="ARBA00022553"/>
    </source>
</evidence>
<keyword evidence="6" id="KW-0418">Kinase</keyword>
<comment type="catalytic activity">
    <reaction evidence="9">
        <text>L-seryl-[protein] + ATP = O-phospho-L-seryl-[protein] + ADP + H(+)</text>
        <dbReference type="Rhea" id="RHEA:17989"/>
        <dbReference type="Rhea" id="RHEA-COMP:9863"/>
        <dbReference type="Rhea" id="RHEA-COMP:11604"/>
        <dbReference type="ChEBI" id="CHEBI:15378"/>
        <dbReference type="ChEBI" id="CHEBI:29999"/>
        <dbReference type="ChEBI" id="CHEBI:30616"/>
        <dbReference type="ChEBI" id="CHEBI:83421"/>
        <dbReference type="ChEBI" id="CHEBI:456216"/>
        <dbReference type="EC" id="2.7.11.1"/>
    </reaction>
</comment>
<evidence type="ECO:0000256" key="10">
    <source>
        <dbReference type="PROSITE-ProRule" id="PRU10141"/>
    </source>
</evidence>
<evidence type="ECO:0000256" key="6">
    <source>
        <dbReference type="ARBA" id="ARBA00022777"/>
    </source>
</evidence>
<dbReference type="GO" id="GO:0004674">
    <property type="term" value="F:protein serine/threonine kinase activity"/>
    <property type="evidence" value="ECO:0007669"/>
    <property type="project" value="UniProtKB-KW"/>
</dbReference>
<dbReference type="InterPro" id="IPR017441">
    <property type="entry name" value="Protein_kinase_ATP_BS"/>
</dbReference>
<dbReference type="InterPro" id="IPR000719">
    <property type="entry name" value="Prot_kinase_dom"/>
</dbReference>
<dbReference type="InterPro" id="IPR000961">
    <property type="entry name" value="AGC-kinase_C"/>
</dbReference>
<evidence type="ECO:0000256" key="7">
    <source>
        <dbReference type="ARBA" id="ARBA00022840"/>
    </source>
</evidence>
<dbReference type="PROSITE" id="PS50011">
    <property type="entry name" value="PROTEIN_KINASE_DOM"/>
    <property type="match status" value="1"/>
</dbReference>
<keyword evidence="15" id="KW-1185">Reference proteome</keyword>
<evidence type="ECO:0000259" key="13">
    <source>
        <dbReference type="PROSITE" id="PS51285"/>
    </source>
</evidence>
<keyword evidence="7 10" id="KW-0067">ATP-binding</keyword>
<feature type="domain" description="Protein kinase" evidence="12">
    <location>
        <begin position="57"/>
        <end position="309"/>
    </location>
</feature>
<dbReference type="EMBL" id="CAJZBQ010000036">
    <property type="protein sequence ID" value="CAG9324813.1"/>
    <property type="molecule type" value="Genomic_DNA"/>
</dbReference>
<dbReference type="Pfam" id="PF00069">
    <property type="entry name" value="Pkinase"/>
    <property type="match status" value="1"/>
</dbReference>
<keyword evidence="2 11" id="KW-0723">Serine/threonine-protein kinase</keyword>
<evidence type="ECO:0000259" key="12">
    <source>
        <dbReference type="PROSITE" id="PS50011"/>
    </source>
</evidence>
<dbReference type="PROSITE" id="PS00107">
    <property type="entry name" value="PROTEIN_KINASE_ATP"/>
    <property type="match status" value="1"/>
</dbReference>
<dbReference type="GO" id="GO:0005524">
    <property type="term" value="F:ATP binding"/>
    <property type="evidence" value="ECO:0007669"/>
    <property type="project" value="UniProtKB-UniRule"/>
</dbReference>
<organism evidence="14 15">
    <name type="scientific">Blepharisma stoltei</name>
    <dbReference type="NCBI Taxonomy" id="1481888"/>
    <lineage>
        <taxon>Eukaryota</taxon>
        <taxon>Sar</taxon>
        <taxon>Alveolata</taxon>
        <taxon>Ciliophora</taxon>
        <taxon>Postciliodesmatophora</taxon>
        <taxon>Heterotrichea</taxon>
        <taxon>Heterotrichida</taxon>
        <taxon>Blepharismidae</taxon>
        <taxon>Blepharisma</taxon>
    </lineage>
</organism>
<dbReference type="PROSITE" id="PS51285">
    <property type="entry name" value="AGC_KINASE_CTER"/>
    <property type="match status" value="1"/>
</dbReference>
<feature type="binding site" evidence="10">
    <location>
        <position position="86"/>
    </location>
    <ligand>
        <name>ATP</name>
        <dbReference type="ChEBI" id="CHEBI:30616"/>
    </ligand>
</feature>
<dbReference type="InterPro" id="IPR008271">
    <property type="entry name" value="Ser/Thr_kinase_AS"/>
</dbReference>
<sequence length="375" mass="42804">MSNILINNQILGKMGCVMSCLKKKEPEDVDTPLILEDITSSNNTTQIYSSHLSPNDFKIEKVIGKGSFGKVLLVTKKDTGNYYAMKVLRKQLIEQKKQISHTLAERYILEGVKSPFIVQLRYAFQTSDKLYMVMDYMKGGELFFHLRKEGKFSEDRAKFYAAEILLAFESLHNAGVIYRDLKPENILLDVDGHIKLTDFGLSKVTDSDKKAFTFCGTPEYLAPEVLKNEGYDKAVDFWSLGVVLYEMIAGEPPFYAENRVELYKMILNTPVRMKSRFSAQVTDLLRKLIEIEVSLRLSNVKEIKKHPFFQGIDWDALSKKGMPAPFKPKIMSPLDTRNFDSEFTNEPPVDSVTKSSLIGTQNNFIGFTYQEESLK</sequence>
<name>A0AAU9JGL8_9CILI</name>
<feature type="domain" description="AGC-kinase C-terminal" evidence="13">
    <location>
        <begin position="310"/>
        <end position="375"/>
    </location>
</feature>
<evidence type="ECO:0000313" key="14">
    <source>
        <dbReference type="EMBL" id="CAG9324813.1"/>
    </source>
</evidence>
<dbReference type="AlphaFoldDB" id="A0AAU9JGL8"/>
<reference evidence="14" key="1">
    <citation type="submission" date="2021-09" db="EMBL/GenBank/DDBJ databases">
        <authorList>
            <consortium name="AG Swart"/>
            <person name="Singh M."/>
            <person name="Singh A."/>
            <person name="Seah K."/>
            <person name="Emmerich C."/>
        </authorList>
    </citation>
    <scope>NUCLEOTIDE SEQUENCE</scope>
    <source>
        <strain evidence="14">ATCC30299</strain>
    </source>
</reference>
<evidence type="ECO:0000256" key="11">
    <source>
        <dbReference type="RuleBase" id="RU000304"/>
    </source>
</evidence>
<comment type="catalytic activity">
    <reaction evidence="8">
        <text>L-threonyl-[protein] + ATP = O-phospho-L-threonyl-[protein] + ADP + H(+)</text>
        <dbReference type="Rhea" id="RHEA:46608"/>
        <dbReference type="Rhea" id="RHEA-COMP:11060"/>
        <dbReference type="Rhea" id="RHEA-COMP:11605"/>
        <dbReference type="ChEBI" id="CHEBI:15378"/>
        <dbReference type="ChEBI" id="CHEBI:30013"/>
        <dbReference type="ChEBI" id="CHEBI:30616"/>
        <dbReference type="ChEBI" id="CHEBI:61977"/>
        <dbReference type="ChEBI" id="CHEBI:456216"/>
        <dbReference type="EC" id="2.7.11.1"/>
    </reaction>
</comment>
<dbReference type="EC" id="2.7.11.1" evidence="1"/>
<dbReference type="Proteomes" id="UP001162131">
    <property type="component" value="Unassembled WGS sequence"/>
</dbReference>
<dbReference type="InterPro" id="IPR017892">
    <property type="entry name" value="Pkinase_C"/>
</dbReference>
<dbReference type="Gene3D" id="3.30.200.20">
    <property type="entry name" value="Phosphorylase Kinase, domain 1"/>
    <property type="match status" value="1"/>
</dbReference>
<dbReference type="SMART" id="SM00133">
    <property type="entry name" value="S_TK_X"/>
    <property type="match status" value="1"/>
</dbReference>
<keyword evidence="5 10" id="KW-0547">Nucleotide-binding</keyword>
<protein>
    <recommendedName>
        <fullName evidence="1">non-specific serine/threonine protein kinase</fullName>
        <ecNumber evidence="1">2.7.11.1</ecNumber>
    </recommendedName>
</protein>
<evidence type="ECO:0000256" key="2">
    <source>
        <dbReference type="ARBA" id="ARBA00022527"/>
    </source>
</evidence>
<dbReference type="Pfam" id="PF00433">
    <property type="entry name" value="Pkinase_C"/>
    <property type="match status" value="1"/>
</dbReference>
<evidence type="ECO:0000256" key="8">
    <source>
        <dbReference type="ARBA" id="ARBA00047899"/>
    </source>
</evidence>
<dbReference type="PROSITE" id="PS00108">
    <property type="entry name" value="PROTEIN_KINASE_ST"/>
    <property type="match status" value="1"/>
</dbReference>
<evidence type="ECO:0000256" key="5">
    <source>
        <dbReference type="ARBA" id="ARBA00022741"/>
    </source>
</evidence>
<dbReference type="SUPFAM" id="SSF56112">
    <property type="entry name" value="Protein kinase-like (PK-like)"/>
    <property type="match status" value="1"/>
</dbReference>
<gene>
    <name evidence="14" type="ORF">BSTOLATCC_MIC36592</name>
</gene>
<dbReference type="Gene3D" id="1.10.510.10">
    <property type="entry name" value="Transferase(Phosphotransferase) domain 1"/>
    <property type="match status" value="1"/>
</dbReference>
<keyword evidence="4" id="KW-0808">Transferase</keyword>
<dbReference type="InterPro" id="IPR011009">
    <property type="entry name" value="Kinase-like_dom_sf"/>
</dbReference>
<comment type="caution">
    <text evidence="14">The sequence shown here is derived from an EMBL/GenBank/DDBJ whole genome shotgun (WGS) entry which is preliminary data.</text>
</comment>
<keyword evidence="3" id="KW-0597">Phosphoprotein</keyword>
<evidence type="ECO:0000256" key="4">
    <source>
        <dbReference type="ARBA" id="ARBA00022679"/>
    </source>
</evidence>
<proteinExistence type="inferred from homology"/>
<dbReference type="FunFam" id="3.30.200.20:FF:000048">
    <property type="entry name" value="Non-specific serine/threonine protein kinase"/>
    <property type="match status" value="1"/>
</dbReference>
<evidence type="ECO:0000313" key="15">
    <source>
        <dbReference type="Proteomes" id="UP001162131"/>
    </source>
</evidence>
<dbReference type="FunFam" id="1.10.510.10:FF:000008">
    <property type="entry name" value="Non-specific serine/threonine protein kinase"/>
    <property type="match status" value="1"/>
</dbReference>
<evidence type="ECO:0000256" key="9">
    <source>
        <dbReference type="ARBA" id="ARBA00048679"/>
    </source>
</evidence>
<comment type="similarity">
    <text evidence="11">Belongs to the protein kinase superfamily.</text>
</comment>
<dbReference type="SMART" id="SM00220">
    <property type="entry name" value="S_TKc"/>
    <property type="match status" value="1"/>
</dbReference>
<accession>A0AAU9JGL8</accession>